<gene>
    <name evidence="6" type="ORF">PENDEC_c004G04891</name>
</gene>
<keyword evidence="1" id="KW-0147">Chitin-binding</keyword>
<organism evidence="6 7">
    <name type="scientific">Penicillium decumbens</name>
    <dbReference type="NCBI Taxonomy" id="69771"/>
    <lineage>
        <taxon>Eukaryota</taxon>
        <taxon>Fungi</taxon>
        <taxon>Dikarya</taxon>
        <taxon>Ascomycota</taxon>
        <taxon>Pezizomycotina</taxon>
        <taxon>Eurotiomycetes</taxon>
        <taxon>Eurotiomycetidae</taxon>
        <taxon>Eurotiales</taxon>
        <taxon>Aspergillaceae</taxon>
        <taxon>Penicillium</taxon>
    </lineage>
</organism>
<keyword evidence="3" id="KW-0843">Virulence</keyword>
<dbReference type="OMA" id="CTKYHLV"/>
<evidence type="ECO:0000256" key="3">
    <source>
        <dbReference type="ARBA" id="ARBA00023026"/>
    </source>
</evidence>
<proteinExistence type="predicted"/>
<dbReference type="Gene3D" id="3.10.350.10">
    <property type="entry name" value="LysM domain"/>
    <property type="match status" value="4"/>
</dbReference>
<dbReference type="InterPro" id="IPR052210">
    <property type="entry name" value="LysM1-like"/>
</dbReference>
<dbReference type="Proteomes" id="UP000191522">
    <property type="component" value="Unassembled WGS sequence"/>
</dbReference>
<dbReference type="SUPFAM" id="SSF54106">
    <property type="entry name" value="LysM domain"/>
    <property type="match status" value="3"/>
</dbReference>
<dbReference type="InterPro" id="IPR018392">
    <property type="entry name" value="LysM"/>
</dbReference>
<evidence type="ECO:0000313" key="6">
    <source>
        <dbReference type="EMBL" id="OQD76551.1"/>
    </source>
</evidence>
<keyword evidence="7" id="KW-1185">Reference proteome</keyword>
<dbReference type="Pfam" id="PF01476">
    <property type="entry name" value="LysM"/>
    <property type="match status" value="3"/>
</dbReference>
<feature type="domain" description="LysM" evidence="5">
    <location>
        <begin position="297"/>
        <end position="343"/>
    </location>
</feature>
<reference evidence="7" key="1">
    <citation type="journal article" date="2017" name="Nat. Microbiol.">
        <title>Global analysis of biosynthetic gene clusters reveals vast potential of secondary metabolite production in Penicillium species.</title>
        <authorList>
            <person name="Nielsen J.C."/>
            <person name="Grijseels S."/>
            <person name="Prigent S."/>
            <person name="Ji B."/>
            <person name="Dainat J."/>
            <person name="Nielsen K.F."/>
            <person name="Frisvad J.C."/>
            <person name="Workman M."/>
            <person name="Nielsen J."/>
        </authorList>
    </citation>
    <scope>NUCLEOTIDE SEQUENCE [LARGE SCALE GENOMIC DNA]</scope>
    <source>
        <strain evidence="7">IBT 11843</strain>
    </source>
</reference>
<feature type="domain" description="LysM" evidence="5">
    <location>
        <begin position="213"/>
        <end position="259"/>
    </location>
</feature>
<dbReference type="OrthoDB" id="2281372at2759"/>
<dbReference type="GO" id="GO:0008061">
    <property type="term" value="F:chitin binding"/>
    <property type="evidence" value="ECO:0007669"/>
    <property type="project" value="UniProtKB-KW"/>
</dbReference>
<name>A0A1V6PHS8_PENDC</name>
<accession>A0A1V6PHS8</accession>
<dbReference type="EMBL" id="MDYL01000004">
    <property type="protein sequence ID" value="OQD76551.1"/>
    <property type="molecule type" value="Genomic_DNA"/>
</dbReference>
<feature type="signal peptide" evidence="4">
    <location>
        <begin position="1"/>
        <end position="22"/>
    </location>
</feature>
<dbReference type="AlphaFoldDB" id="A0A1V6PHS8"/>
<dbReference type="STRING" id="69771.A0A1V6PHS8"/>
<dbReference type="CDD" id="cd00118">
    <property type="entry name" value="LysM"/>
    <property type="match status" value="3"/>
</dbReference>
<comment type="caution">
    <text evidence="6">The sequence shown here is derived from an EMBL/GenBank/DDBJ whole genome shotgun (WGS) entry which is preliminary data.</text>
</comment>
<evidence type="ECO:0000256" key="4">
    <source>
        <dbReference type="SAM" id="SignalP"/>
    </source>
</evidence>
<evidence type="ECO:0000313" key="7">
    <source>
        <dbReference type="Proteomes" id="UP000191522"/>
    </source>
</evidence>
<feature type="chain" id="PRO_5010713263" description="LysM domain-containing protein" evidence="4">
    <location>
        <begin position="23"/>
        <end position="345"/>
    </location>
</feature>
<feature type="domain" description="LysM" evidence="5">
    <location>
        <begin position="134"/>
        <end position="181"/>
    </location>
</feature>
<dbReference type="PANTHER" id="PTHR34997">
    <property type="entry name" value="AM15"/>
    <property type="match status" value="1"/>
</dbReference>
<dbReference type="SMART" id="SM00257">
    <property type="entry name" value="LysM"/>
    <property type="match status" value="3"/>
</dbReference>
<evidence type="ECO:0000259" key="5">
    <source>
        <dbReference type="PROSITE" id="PS51782"/>
    </source>
</evidence>
<protein>
    <recommendedName>
        <fullName evidence="5">LysM domain-containing protein</fullName>
    </recommendedName>
</protein>
<dbReference type="InterPro" id="IPR036779">
    <property type="entry name" value="LysM_dom_sf"/>
</dbReference>
<dbReference type="PANTHER" id="PTHR34997:SF2">
    <property type="entry name" value="LYSM DOMAIN-CONTAINING PROTEIN-RELATED"/>
    <property type="match status" value="1"/>
</dbReference>
<keyword evidence="2 4" id="KW-0732">Signal</keyword>
<evidence type="ECO:0000256" key="2">
    <source>
        <dbReference type="ARBA" id="ARBA00022729"/>
    </source>
</evidence>
<dbReference type="PROSITE" id="PS51782">
    <property type="entry name" value="LYSM"/>
    <property type="match status" value="3"/>
</dbReference>
<evidence type="ECO:0000256" key="1">
    <source>
        <dbReference type="ARBA" id="ARBA00022669"/>
    </source>
</evidence>
<sequence>MISNIRLMYLLHAAVATTVVAASGHGWTNGPTATGPTDVGLTTSCDYFANDVASRDTCEMVEDYFGITETQFENWNPALKDSSTCKMITGNSYCVSGPDRVSTSAVASATPATTLTISGSAAPVQTGITKSCTKYHKVVNGDTCYSIQDQYLDFTLAQFYAWNPAISMGCKGLVEGDYVCVQTNGSGTSTSTSASSSVSSLPTQSGVTSKCNKWHYVSGNDTCQSILSEFDLTKAQFYDWNPATGANCTNLWFEVDVCVGVPGFTPSPTTTAATATATETGLTPSPVQSGIASDCTKYYKVVKGDNCQTVEKTYDITSTNFLKWNPAVGSDCSDLEVNVYYCVAV</sequence>